<evidence type="ECO:0000313" key="2">
    <source>
        <dbReference type="EMBL" id="EAR51294.1"/>
    </source>
</evidence>
<comment type="caution">
    <text evidence="2">The sequence shown here is derived from an EMBL/GenBank/DDBJ whole genome shotgun (WGS) entry which is preliminary data.</text>
</comment>
<dbReference type="CDD" id="cd01297">
    <property type="entry name" value="D-aminoacylase"/>
    <property type="match status" value="1"/>
</dbReference>
<accession>Q2CF33</accession>
<reference evidence="2 3" key="1">
    <citation type="journal article" date="2010" name="J. Bacteriol.">
        <title>Genome sequences of Oceanicola granulosus HTCC2516(T) and Oceanicola batsensis HTCC2597(TDelta).</title>
        <authorList>
            <person name="Thrash J.C."/>
            <person name="Cho J.C."/>
            <person name="Vergin K.L."/>
            <person name="Giovannoni S.J."/>
        </authorList>
    </citation>
    <scope>NUCLEOTIDE SEQUENCE [LARGE SCALE GENOMIC DNA]</scope>
    <source>
        <strain evidence="3">ATCC BAA-861 / DSM 15982 / KCTC 12143 / HTCC2516</strain>
    </source>
</reference>
<dbReference type="EMBL" id="AAOT01000014">
    <property type="protein sequence ID" value="EAR51294.1"/>
    <property type="molecule type" value="Genomic_DNA"/>
</dbReference>
<dbReference type="PANTHER" id="PTHR11647">
    <property type="entry name" value="HYDRANTOINASE/DIHYDROPYRIMIDINASE FAMILY MEMBER"/>
    <property type="match status" value="1"/>
</dbReference>
<dbReference type="GO" id="GO:0016811">
    <property type="term" value="F:hydrolase activity, acting on carbon-nitrogen (but not peptide) bonds, in linear amides"/>
    <property type="evidence" value="ECO:0007669"/>
    <property type="project" value="InterPro"/>
</dbReference>
<keyword evidence="2" id="KW-0378">Hydrolase</keyword>
<dbReference type="InterPro" id="IPR032466">
    <property type="entry name" value="Metal_Hydrolase"/>
</dbReference>
<dbReference type="HOGENOM" id="CLU_016107_2_0_5"/>
<evidence type="ECO:0000259" key="1">
    <source>
        <dbReference type="Pfam" id="PF07969"/>
    </source>
</evidence>
<dbReference type="Gene3D" id="3.30.1490.130">
    <property type="entry name" value="D-aminoacylase. Domain 3"/>
    <property type="match status" value="1"/>
</dbReference>
<dbReference type="SUPFAM" id="SSF51556">
    <property type="entry name" value="Metallo-dependent hydrolases"/>
    <property type="match status" value="1"/>
</dbReference>
<dbReference type="eggNOG" id="COG3653">
    <property type="taxonomic scope" value="Bacteria"/>
</dbReference>
<keyword evidence="3" id="KW-1185">Reference proteome</keyword>
<gene>
    <name evidence="2" type="ORF">OG2516_17735</name>
</gene>
<dbReference type="Pfam" id="PF07969">
    <property type="entry name" value="Amidohydro_3"/>
    <property type="match status" value="1"/>
</dbReference>
<dbReference type="Proteomes" id="UP000003635">
    <property type="component" value="Unassembled WGS sequence"/>
</dbReference>
<feature type="domain" description="Amidohydrolase 3" evidence="1">
    <location>
        <begin position="48"/>
        <end position="459"/>
    </location>
</feature>
<dbReference type="OrthoDB" id="9815027at2"/>
<dbReference type="SUPFAM" id="SSF51338">
    <property type="entry name" value="Composite domain of metallo-dependent hydrolases"/>
    <property type="match status" value="1"/>
</dbReference>
<proteinExistence type="predicted"/>
<dbReference type="RefSeq" id="WP_007256824.1">
    <property type="nucleotide sequence ID" value="NZ_CH724109.1"/>
</dbReference>
<dbReference type="Gene3D" id="2.30.40.10">
    <property type="entry name" value="Urease, subunit C, domain 1"/>
    <property type="match status" value="1"/>
</dbReference>
<dbReference type="PANTHER" id="PTHR11647:SF1">
    <property type="entry name" value="COLLAPSIN RESPONSE MEDIATOR PROTEIN"/>
    <property type="match status" value="1"/>
</dbReference>
<sequence>MSAYDTLIEGGTVVDGTGSPAFRADVAMRDDRIVAVGDLAGAEAARRIDATGLTVAPGFIDCHTHDDGYLLTQPDMSAKVSQGVTSVVIGNCGISLAPTFGRPPAPPMNLLGEADLFRFRTFGGYLDELEKAPASVNALPLVGLTTLRRSVIEDLDKAATPREIDEMRELFAEAIESGALGFSTGLFYPNAAAATPQEVVGVAAPAQGLDLVYATHLRNEGDWIAAALDEAFDIGRRLEARVLLSHHKLIGVQNHGRSRETLSMVHARRMQQKIGLDLYPYTAGSSVLDLKTVADTERVVVSWSEPHPEFAGRDLEEIAAELGLSLPDTIDKLSPAGGIFFMMDEDDVRRILAYEGTMIGSDGLPNDRHPHPRLWGTFSRVLGRYSRELGLLDLPEAVHRMTGMTARFFKLADRGVVAPGYKADLTLFDAEQVRDVADWDAPTEPSAGIDRVLVNGVEVWSDGAHTRARPGQVLRRQTA</sequence>
<dbReference type="InterPro" id="IPR013108">
    <property type="entry name" value="Amidohydro_3"/>
</dbReference>
<dbReference type="InterPro" id="IPR050378">
    <property type="entry name" value="Metallo-dep_Hydrolases_sf"/>
</dbReference>
<name>Q2CF33_OCEGH</name>
<dbReference type="AlphaFoldDB" id="Q2CF33"/>
<protein>
    <submittedName>
        <fullName evidence="2">Amidohydrolase</fullName>
    </submittedName>
</protein>
<dbReference type="Gene3D" id="3.20.20.140">
    <property type="entry name" value="Metal-dependent hydrolases"/>
    <property type="match status" value="1"/>
</dbReference>
<dbReference type="STRING" id="314256.OG2516_17735"/>
<evidence type="ECO:0000313" key="3">
    <source>
        <dbReference type="Proteomes" id="UP000003635"/>
    </source>
</evidence>
<dbReference type="InterPro" id="IPR011059">
    <property type="entry name" value="Metal-dep_hydrolase_composite"/>
</dbReference>
<dbReference type="InterPro" id="IPR023100">
    <property type="entry name" value="D-aminoacylase_insert_dom_sf"/>
</dbReference>
<organism evidence="2 3">
    <name type="scientific">Oceanicola granulosus (strain ATCC BAA-861 / DSM 15982 / KCTC 12143 / HTCC2516)</name>
    <dbReference type="NCBI Taxonomy" id="314256"/>
    <lineage>
        <taxon>Bacteria</taxon>
        <taxon>Pseudomonadati</taxon>
        <taxon>Pseudomonadota</taxon>
        <taxon>Alphaproteobacteria</taxon>
        <taxon>Rhodobacterales</taxon>
        <taxon>Roseobacteraceae</taxon>
        <taxon>Oceanicola</taxon>
    </lineage>
</organism>